<dbReference type="PATRIC" id="fig|1316936.3.peg.1185"/>
<protein>
    <recommendedName>
        <fullName evidence="1">Methyltransferase FkbM domain-containing protein</fullName>
    </recommendedName>
</protein>
<dbReference type="STRING" id="1316936.K678_05918"/>
<dbReference type="EMBL" id="AQPH01000015">
    <property type="protein sequence ID" value="EPY02393.1"/>
    <property type="molecule type" value="Genomic_DNA"/>
</dbReference>
<dbReference type="PANTHER" id="PTHR34203:SF15">
    <property type="entry name" value="SLL1173 PROTEIN"/>
    <property type="match status" value="1"/>
</dbReference>
<dbReference type="InterPro" id="IPR029063">
    <property type="entry name" value="SAM-dependent_MTases_sf"/>
</dbReference>
<dbReference type="AlphaFoldDB" id="S9SE96"/>
<dbReference type="PANTHER" id="PTHR34203">
    <property type="entry name" value="METHYLTRANSFERASE, FKBM FAMILY PROTEIN"/>
    <property type="match status" value="1"/>
</dbReference>
<accession>S9SE96</accession>
<dbReference type="InterPro" id="IPR052514">
    <property type="entry name" value="SAM-dependent_MTase"/>
</dbReference>
<reference evidence="2 3" key="1">
    <citation type="submission" date="2013-04" db="EMBL/GenBank/DDBJ databases">
        <authorList>
            <person name="Kuznetsov B."/>
            <person name="Ivanovsky R."/>
        </authorList>
    </citation>
    <scope>NUCLEOTIDE SEQUENCE [LARGE SCALE GENOMIC DNA]</scope>
    <source>
        <strain evidence="2 3">MGU-K5</strain>
    </source>
</reference>
<organism evidence="2 3">
    <name type="scientific">Magnetospirillum fulvum MGU-K5</name>
    <dbReference type="NCBI Taxonomy" id="1316936"/>
    <lineage>
        <taxon>Bacteria</taxon>
        <taxon>Pseudomonadati</taxon>
        <taxon>Pseudomonadota</taxon>
        <taxon>Alphaproteobacteria</taxon>
        <taxon>Rhodospirillales</taxon>
        <taxon>Rhodospirillaceae</taxon>
        <taxon>Magnetospirillum</taxon>
    </lineage>
</organism>
<proteinExistence type="predicted"/>
<evidence type="ECO:0000313" key="2">
    <source>
        <dbReference type="EMBL" id="EPY02393.1"/>
    </source>
</evidence>
<dbReference type="NCBIfam" id="TIGR01444">
    <property type="entry name" value="fkbM_fam"/>
    <property type="match status" value="1"/>
</dbReference>
<comment type="caution">
    <text evidence="2">The sequence shown here is derived from an EMBL/GenBank/DDBJ whole genome shotgun (WGS) entry which is preliminary data.</text>
</comment>
<name>S9SE96_MAGFU</name>
<evidence type="ECO:0000313" key="3">
    <source>
        <dbReference type="Proteomes" id="UP000015350"/>
    </source>
</evidence>
<dbReference type="eggNOG" id="COG4122">
    <property type="taxonomic scope" value="Bacteria"/>
</dbReference>
<evidence type="ECO:0000259" key="1">
    <source>
        <dbReference type="Pfam" id="PF05050"/>
    </source>
</evidence>
<sequence length="321" mass="35736">MVLRNPFQVESLSFLSKVHKAAFSKRRRVSKRFIGKPAKRLFRALLSVGAGGAGKLIIHTAKGPRKVAFNARNTQFGALYLPQCLPVYEPETSALLDRLVGDNDVFYDIGANWGWYSLLIASRTSFKGAIHAFEPFPSTFADLASLVEQSEQQDRIVCHEIALADKDGQTSMSFPDGVQSGLARLGAVGDTQVRLAKLDSLEISAPSVIKIDAEDHELAVLTGASQIIARDRPFIVFENWLLREQPEITLAPLDLLNRQNYRFFFPGWVSGTQNCIVAESTDNSELALVPFLPAQRFQLPSQINIVAVPIERMDEFRQRFS</sequence>
<dbReference type="Proteomes" id="UP000015350">
    <property type="component" value="Unassembled WGS sequence"/>
</dbReference>
<dbReference type="Gene3D" id="3.40.50.150">
    <property type="entry name" value="Vaccinia Virus protein VP39"/>
    <property type="match status" value="1"/>
</dbReference>
<feature type="domain" description="Methyltransferase FkbM" evidence="1">
    <location>
        <begin position="108"/>
        <end position="262"/>
    </location>
</feature>
<dbReference type="Pfam" id="PF05050">
    <property type="entry name" value="Methyltransf_21"/>
    <property type="match status" value="1"/>
</dbReference>
<dbReference type="InterPro" id="IPR006342">
    <property type="entry name" value="FkbM_mtfrase"/>
</dbReference>
<dbReference type="SUPFAM" id="SSF53335">
    <property type="entry name" value="S-adenosyl-L-methionine-dependent methyltransferases"/>
    <property type="match status" value="1"/>
</dbReference>
<gene>
    <name evidence="2" type="ORF">K678_05918</name>
</gene>